<keyword evidence="5" id="KW-1185">Reference proteome</keyword>
<evidence type="ECO:0000256" key="3">
    <source>
        <dbReference type="SAM" id="MobiDB-lite"/>
    </source>
</evidence>
<evidence type="ECO:0000313" key="4">
    <source>
        <dbReference type="EMBL" id="CAK9115028.1"/>
    </source>
</evidence>
<dbReference type="InterPro" id="IPR023179">
    <property type="entry name" value="GTP-bd_ortho_bundle_sf"/>
</dbReference>
<comment type="caution">
    <text evidence="4">The sequence shown here is derived from an EMBL/GenBank/DDBJ whole genome shotgun (WGS) entry which is preliminary data.</text>
</comment>
<dbReference type="InterPro" id="IPR050755">
    <property type="entry name" value="TRAFAC_YlqF/YawG_RiboMat"/>
</dbReference>
<protein>
    <submittedName>
        <fullName evidence="4">Nuclear/nucleolar GTPase 2 (OsNug2)</fullName>
    </submittedName>
</protein>
<organism evidence="4 5">
    <name type="scientific">Durusdinium trenchii</name>
    <dbReference type="NCBI Taxonomy" id="1381693"/>
    <lineage>
        <taxon>Eukaryota</taxon>
        <taxon>Sar</taxon>
        <taxon>Alveolata</taxon>
        <taxon>Dinophyceae</taxon>
        <taxon>Suessiales</taxon>
        <taxon>Symbiodiniaceae</taxon>
        <taxon>Durusdinium</taxon>
    </lineage>
</organism>
<feature type="compositionally biased region" description="Basic and acidic residues" evidence="3">
    <location>
        <begin position="138"/>
        <end position="150"/>
    </location>
</feature>
<dbReference type="Gene3D" id="1.10.1580.10">
    <property type="match status" value="1"/>
</dbReference>
<feature type="compositionally biased region" description="Polar residues" evidence="3">
    <location>
        <begin position="201"/>
        <end position="211"/>
    </location>
</feature>
<proteinExistence type="predicted"/>
<name>A0ABP0SRM4_9DINO</name>
<sequence>VCKAAPVPGETKVWQYIALTRKLYLLDCPGIVPPSASDFDADCAKVLKGVVRAERLKTPSDYIHEVLLRVKKPYLLQRYRLPADTTWNDSEEFLTILGKKMGKLVKGGDADIDTAARIVLYDWQRGRIPYFTAPPEIQEEKETPEKDARLAEGASEAAAEGEDLSIPSAAQSLNGLSEIPCVHVFDEEDRRGEATPAPDKASSSTPSQSFAVNDEEQEAPKKKRRRKTRGNGRPSTRSDGVAPEPGTLDWKAVVAEFGI</sequence>
<gene>
    <name evidence="4" type="ORF">SCF082_LOCUS53260</name>
</gene>
<feature type="region of interest" description="Disordered" evidence="3">
    <location>
        <begin position="132"/>
        <end position="164"/>
    </location>
</feature>
<dbReference type="InterPro" id="IPR027417">
    <property type="entry name" value="P-loop_NTPase"/>
</dbReference>
<dbReference type="Proteomes" id="UP001642464">
    <property type="component" value="Unassembled WGS sequence"/>
</dbReference>
<keyword evidence="2" id="KW-0342">GTP-binding</keyword>
<reference evidence="4 5" key="1">
    <citation type="submission" date="2024-02" db="EMBL/GenBank/DDBJ databases">
        <authorList>
            <person name="Chen Y."/>
            <person name="Shah S."/>
            <person name="Dougan E. K."/>
            <person name="Thang M."/>
            <person name="Chan C."/>
        </authorList>
    </citation>
    <scope>NUCLEOTIDE SEQUENCE [LARGE SCALE GENOMIC DNA]</scope>
</reference>
<accession>A0ABP0SRM4</accession>
<dbReference type="SUPFAM" id="SSF52540">
    <property type="entry name" value="P-loop containing nucleoside triphosphate hydrolases"/>
    <property type="match status" value="1"/>
</dbReference>
<dbReference type="EMBL" id="CAXAMM010044523">
    <property type="protein sequence ID" value="CAK9115028.1"/>
    <property type="molecule type" value="Genomic_DNA"/>
</dbReference>
<evidence type="ECO:0000313" key="5">
    <source>
        <dbReference type="Proteomes" id="UP001642464"/>
    </source>
</evidence>
<evidence type="ECO:0000256" key="1">
    <source>
        <dbReference type="ARBA" id="ARBA00022741"/>
    </source>
</evidence>
<feature type="compositionally biased region" description="Basic residues" evidence="3">
    <location>
        <begin position="221"/>
        <end position="230"/>
    </location>
</feature>
<dbReference type="PANTHER" id="PTHR11089:SF9">
    <property type="entry name" value="NUCLEOLAR GTP-BINDING PROTEIN 2"/>
    <property type="match status" value="1"/>
</dbReference>
<feature type="region of interest" description="Disordered" evidence="3">
    <location>
        <begin position="189"/>
        <end position="249"/>
    </location>
</feature>
<evidence type="ECO:0000256" key="2">
    <source>
        <dbReference type="ARBA" id="ARBA00023134"/>
    </source>
</evidence>
<feature type="non-terminal residue" evidence="4">
    <location>
        <position position="1"/>
    </location>
</feature>
<dbReference type="PANTHER" id="PTHR11089">
    <property type="entry name" value="GTP-BINDING PROTEIN-RELATED"/>
    <property type="match status" value="1"/>
</dbReference>
<keyword evidence="1" id="KW-0547">Nucleotide-binding</keyword>